<sequence>MNFPALAGVYDKLQLPSAPVTRLWDFPPITTFIGALAIVFPFSSIKTPLMVVDFPEVALEIIIVDLVLALATLKSVVFVKASYLLFSFKSTVTVIVPGLLGV</sequence>
<comment type="caution">
    <text evidence="2">The sequence shown here is derived from an EMBL/GenBank/DDBJ whole genome shotgun (WGS) entry which is preliminary data.</text>
</comment>
<proteinExistence type="predicted"/>
<accession>A0A645FY03</accession>
<dbReference type="AlphaFoldDB" id="A0A645FY03"/>
<feature type="transmembrane region" description="Helical" evidence="1">
    <location>
        <begin position="26"/>
        <end position="45"/>
    </location>
</feature>
<dbReference type="EMBL" id="VSSQ01066175">
    <property type="protein sequence ID" value="MPN18766.1"/>
    <property type="molecule type" value="Genomic_DNA"/>
</dbReference>
<keyword evidence="1" id="KW-0812">Transmembrane</keyword>
<reference evidence="2" key="1">
    <citation type="submission" date="2019-08" db="EMBL/GenBank/DDBJ databases">
        <authorList>
            <person name="Kucharzyk K."/>
            <person name="Murdoch R.W."/>
            <person name="Higgins S."/>
            <person name="Loffler F."/>
        </authorList>
    </citation>
    <scope>NUCLEOTIDE SEQUENCE</scope>
</reference>
<keyword evidence="1" id="KW-1133">Transmembrane helix</keyword>
<protein>
    <submittedName>
        <fullName evidence="2">Uncharacterized protein</fullName>
    </submittedName>
</protein>
<feature type="transmembrane region" description="Helical" evidence="1">
    <location>
        <begin position="57"/>
        <end position="77"/>
    </location>
</feature>
<keyword evidence="1" id="KW-0472">Membrane</keyword>
<evidence type="ECO:0000256" key="1">
    <source>
        <dbReference type="SAM" id="Phobius"/>
    </source>
</evidence>
<organism evidence="2">
    <name type="scientific">bioreactor metagenome</name>
    <dbReference type="NCBI Taxonomy" id="1076179"/>
    <lineage>
        <taxon>unclassified sequences</taxon>
        <taxon>metagenomes</taxon>
        <taxon>ecological metagenomes</taxon>
    </lineage>
</organism>
<name>A0A645FY03_9ZZZZ</name>
<gene>
    <name evidence="2" type="ORF">SDC9_166129</name>
</gene>
<evidence type="ECO:0000313" key="2">
    <source>
        <dbReference type="EMBL" id="MPN18766.1"/>
    </source>
</evidence>